<dbReference type="FunFam" id="3.30.200.20:FF:000140">
    <property type="entry name" value="Leucine-rich repeat receptor-like protein kinase"/>
    <property type="match status" value="1"/>
</dbReference>
<evidence type="ECO:0000256" key="14">
    <source>
        <dbReference type="ARBA" id="ARBA00023170"/>
    </source>
</evidence>
<evidence type="ECO:0000256" key="3">
    <source>
        <dbReference type="ARBA" id="ARBA00022527"/>
    </source>
</evidence>
<comment type="catalytic activity">
    <reaction evidence="17">
        <text>L-seryl-[protein] + ATP = O-phospho-L-seryl-[protein] + ADP + H(+)</text>
        <dbReference type="Rhea" id="RHEA:17989"/>
        <dbReference type="Rhea" id="RHEA-COMP:9863"/>
        <dbReference type="Rhea" id="RHEA-COMP:11604"/>
        <dbReference type="ChEBI" id="CHEBI:15378"/>
        <dbReference type="ChEBI" id="CHEBI:29999"/>
        <dbReference type="ChEBI" id="CHEBI:30616"/>
        <dbReference type="ChEBI" id="CHEBI:83421"/>
        <dbReference type="ChEBI" id="CHEBI:456216"/>
        <dbReference type="EC" id="2.7.11.1"/>
    </reaction>
</comment>
<dbReference type="Pfam" id="PF11721">
    <property type="entry name" value="Malectin"/>
    <property type="match status" value="1"/>
</dbReference>
<dbReference type="EC" id="2.7.11.1" evidence="2"/>
<protein>
    <recommendedName>
        <fullName evidence="2">non-specific serine/threonine protein kinase</fullName>
        <ecNumber evidence="2">2.7.11.1</ecNumber>
    </recommendedName>
</protein>
<dbReference type="EMBL" id="NKXS01001261">
    <property type="protein sequence ID" value="PIN19528.1"/>
    <property type="molecule type" value="Genomic_DNA"/>
</dbReference>
<dbReference type="GO" id="GO:0005524">
    <property type="term" value="F:ATP binding"/>
    <property type="evidence" value="ECO:0007669"/>
    <property type="project" value="UniProtKB-KW"/>
</dbReference>
<dbReference type="GO" id="GO:0004674">
    <property type="term" value="F:protein serine/threonine kinase activity"/>
    <property type="evidence" value="ECO:0007669"/>
    <property type="project" value="UniProtKB-KW"/>
</dbReference>
<sequence>MINTQRWALSKVGLPSDSNNPQYTTSSSSQYTNTLDPELFQTARISAGSLRYYGLGLENGNYTLRLQFAETPIQGTRTWWSLGRRVFDIYVQGNLEVKDFDIRREAGGASFRAVTRDFTVQVSENYMEIHLFWAGKGTCCVPAQGTYGPSISAISATPDFVPTVSNSPPSTNNNRTGLIVGIIVAVAAASLLFLIVVYYVFRRRKMQKKLEDEELLGIDARPYMFSYAELRAATDDFNPTNKLGEGGFGPVYKGMLGDGRVVAIKQLSMQSHQGRSQFVAEIATISAVQHRNLVKLYGCCMEGDKRLLVYEYLENKSLDQVLFGTGNTSLYLDWTTRYDICLGIARGLAYLHEESRIRIVHRDVKASNILLDSNLVPKISDFGLAKLYDDKKTHISTRVAGTIGYLAPEYAMRGRLTEKADTFSFGVVALEIISGRPNSDSSLEDDMTYLLEWAWNLHENNKEIELVDPTLPQYNADEVRRFISVSLLCTQASPTLRPAMSRVVAMLSGDIEVAPVTSRPGYLTDWTFNDQTTFVSNIDSSISNVDISHNNTTTTITVDNSPINHATPMLHEIIGDGR</sequence>
<gene>
    <name evidence="20" type="ORF">CDL12_07791</name>
</gene>
<dbReference type="Gene3D" id="3.30.200.20">
    <property type="entry name" value="Phosphorylase Kinase, domain 1"/>
    <property type="match status" value="1"/>
</dbReference>
<dbReference type="SUPFAM" id="SSF56112">
    <property type="entry name" value="Protein kinase-like (PK-like)"/>
    <property type="match status" value="1"/>
</dbReference>
<dbReference type="AlphaFoldDB" id="A0A2G9HPT0"/>
<keyword evidence="14" id="KW-0675">Receptor</keyword>
<feature type="domain" description="Protein kinase" evidence="19">
    <location>
        <begin position="237"/>
        <end position="513"/>
    </location>
</feature>
<dbReference type="FunFam" id="1.10.510.10:FF:000044">
    <property type="entry name" value="Putative LRR receptor-like serine/threonine-protein kinase"/>
    <property type="match status" value="1"/>
</dbReference>
<accession>A0A2G9HPT0</accession>
<keyword evidence="4" id="KW-0597">Phosphoprotein</keyword>
<comment type="catalytic activity">
    <reaction evidence="16">
        <text>L-threonyl-[protein] + ATP = O-phospho-L-threonyl-[protein] + ADP + H(+)</text>
        <dbReference type="Rhea" id="RHEA:46608"/>
        <dbReference type="Rhea" id="RHEA-COMP:11060"/>
        <dbReference type="Rhea" id="RHEA-COMP:11605"/>
        <dbReference type="ChEBI" id="CHEBI:15378"/>
        <dbReference type="ChEBI" id="CHEBI:30013"/>
        <dbReference type="ChEBI" id="CHEBI:30616"/>
        <dbReference type="ChEBI" id="CHEBI:61977"/>
        <dbReference type="ChEBI" id="CHEBI:456216"/>
        <dbReference type="EC" id="2.7.11.1"/>
    </reaction>
</comment>
<keyword evidence="6 18" id="KW-0812">Transmembrane</keyword>
<keyword evidence="13 18" id="KW-0472">Membrane</keyword>
<dbReference type="PANTHER" id="PTHR48006:SF62">
    <property type="entry name" value="LEUCINE-RICH REPEAT TRANSMEMBRANE PROTEIN KINASE"/>
    <property type="match status" value="1"/>
</dbReference>
<keyword evidence="9" id="KW-0547">Nucleotide-binding</keyword>
<keyword evidence="3 20" id="KW-0723">Serine/threonine-protein kinase</keyword>
<evidence type="ECO:0000256" key="15">
    <source>
        <dbReference type="ARBA" id="ARBA00023180"/>
    </source>
</evidence>
<evidence type="ECO:0000256" key="16">
    <source>
        <dbReference type="ARBA" id="ARBA00047899"/>
    </source>
</evidence>
<keyword evidence="7" id="KW-0732">Signal</keyword>
<evidence type="ECO:0000256" key="2">
    <source>
        <dbReference type="ARBA" id="ARBA00012513"/>
    </source>
</evidence>
<evidence type="ECO:0000256" key="10">
    <source>
        <dbReference type="ARBA" id="ARBA00022777"/>
    </source>
</evidence>
<dbReference type="PANTHER" id="PTHR48006">
    <property type="entry name" value="LEUCINE-RICH REPEAT-CONTAINING PROTEIN DDB_G0281931-RELATED"/>
    <property type="match status" value="1"/>
</dbReference>
<keyword evidence="21" id="KW-1185">Reference proteome</keyword>
<evidence type="ECO:0000256" key="7">
    <source>
        <dbReference type="ARBA" id="ARBA00022729"/>
    </source>
</evidence>
<evidence type="ECO:0000259" key="19">
    <source>
        <dbReference type="PROSITE" id="PS50011"/>
    </source>
</evidence>
<evidence type="ECO:0000256" key="12">
    <source>
        <dbReference type="ARBA" id="ARBA00022989"/>
    </source>
</evidence>
<dbReference type="InterPro" id="IPR008271">
    <property type="entry name" value="Ser/Thr_kinase_AS"/>
</dbReference>
<keyword evidence="12 18" id="KW-1133">Transmembrane helix</keyword>
<dbReference type="STRING" id="429701.A0A2G9HPT0"/>
<keyword evidence="10 20" id="KW-0418">Kinase</keyword>
<evidence type="ECO:0000313" key="20">
    <source>
        <dbReference type="EMBL" id="PIN19528.1"/>
    </source>
</evidence>
<evidence type="ECO:0000256" key="11">
    <source>
        <dbReference type="ARBA" id="ARBA00022840"/>
    </source>
</evidence>
<dbReference type="GO" id="GO:0005886">
    <property type="term" value="C:plasma membrane"/>
    <property type="evidence" value="ECO:0007669"/>
    <property type="project" value="TreeGrafter"/>
</dbReference>
<dbReference type="Pfam" id="PF07714">
    <property type="entry name" value="PK_Tyr_Ser-Thr"/>
    <property type="match status" value="1"/>
</dbReference>
<evidence type="ECO:0000313" key="21">
    <source>
        <dbReference type="Proteomes" id="UP000231279"/>
    </source>
</evidence>
<evidence type="ECO:0000256" key="4">
    <source>
        <dbReference type="ARBA" id="ARBA00022553"/>
    </source>
</evidence>
<dbReference type="PROSITE" id="PS00108">
    <property type="entry name" value="PROTEIN_KINASE_ST"/>
    <property type="match status" value="1"/>
</dbReference>
<organism evidence="20 21">
    <name type="scientific">Handroanthus impetiginosus</name>
    <dbReference type="NCBI Taxonomy" id="429701"/>
    <lineage>
        <taxon>Eukaryota</taxon>
        <taxon>Viridiplantae</taxon>
        <taxon>Streptophyta</taxon>
        <taxon>Embryophyta</taxon>
        <taxon>Tracheophyta</taxon>
        <taxon>Spermatophyta</taxon>
        <taxon>Magnoliopsida</taxon>
        <taxon>eudicotyledons</taxon>
        <taxon>Gunneridae</taxon>
        <taxon>Pentapetalae</taxon>
        <taxon>asterids</taxon>
        <taxon>lamiids</taxon>
        <taxon>Lamiales</taxon>
        <taxon>Bignoniaceae</taxon>
        <taxon>Crescentiina</taxon>
        <taxon>Tabebuia alliance</taxon>
        <taxon>Handroanthus</taxon>
    </lineage>
</organism>
<dbReference type="OrthoDB" id="663146at2759"/>
<evidence type="ECO:0000256" key="18">
    <source>
        <dbReference type="SAM" id="Phobius"/>
    </source>
</evidence>
<proteinExistence type="predicted"/>
<dbReference type="GO" id="GO:0106310">
    <property type="term" value="F:protein serine kinase activity"/>
    <property type="evidence" value="ECO:0007669"/>
    <property type="project" value="RHEA"/>
</dbReference>
<keyword evidence="15" id="KW-0325">Glycoprotein</keyword>
<evidence type="ECO:0000256" key="5">
    <source>
        <dbReference type="ARBA" id="ARBA00022679"/>
    </source>
</evidence>
<keyword evidence="11" id="KW-0067">ATP-binding</keyword>
<evidence type="ECO:0000256" key="6">
    <source>
        <dbReference type="ARBA" id="ARBA00022692"/>
    </source>
</evidence>
<keyword evidence="5 20" id="KW-0808">Transferase</keyword>
<dbReference type="InterPro" id="IPR011009">
    <property type="entry name" value="Kinase-like_dom_sf"/>
</dbReference>
<evidence type="ECO:0000256" key="8">
    <source>
        <dbReference type="ARBA" id="ARBA00022737"/>
    </source>
</evidence>
<evidence type="ECO:0000256" key="1">
    <source>
        <dbReference type="ARBA" id="ARBA00004479"/>
    </source>
</evidence>
<comment type="caution">
    <text evidence="20">The sequence shown here is derived from an EMBL/GenBank/DDBJ whole genome shotgun (WGS) entry which is preliminary data.</text>
</comment>
<dbReference type="InterPro" id="IPR000719">
    <property type="entry name" value="Prot_kinase_dom"/>
</dbReference>
<dbReference type="CDD" id="cd14066">
    <property type="entry name" value="STKc_IRAK"/>
    <property type="match status" value="1"/>
</dbReference>
<dbReference type="PROSITE" id="PS50011">
    <property type="entry name" value="PROTEIN_KINASE_DOM"/>
    <property type="match status" value="1"/>
</dbReference>
<dbReference type="Proteomes" id="UP000231279">
    <property type="component" value="Unassembled WGS sequence"/>
</dbReference>
<evidence type="ECO:0000256" key="9">
    <source>
        <dbReference type="ARBA" id="ARBA00022741"/>
    </source>
</evidence>
<dbReference type="Gene3D" id="1.10.510.10">
    <property type="entry name" value="Transferase(Phosphotransferase) domain 1"/>
    <property type="match status" value="1"/>
</dbReference>
<dbReference type="InterPro" id="IPR001245">
    <property type="entry name" value="Ser-Thr/Tyr_kinase_cat_dom"/>
</dbReference>
<evidence type="ECO:0000256" key="17">
    <source>
        <dbReference type="ARBA" id="ARBA00048679"/>
    </source>
</evidence>
<name>A0A2G9HPT0_9LAMI</name>
<dbReference type="SMART" id="SM00220">
    <property type="entry name" value="S_TKc"/>
    <property type="match status" value="1"/>
</dbReference>
<dbReference type="InterPro" id="IPR021720">
    <property type="entry name" value="Malectin_dom"/>
</dbReference>
<evidence type="ECO:0000256" key="13">
    <source>
        <dbReference type="ARBA" id="ARBA00023136"/>
    </source>
</evidence>
<keyword evidence="8" id="KW-0677">Repeat</keyword>
<dbReference type="InterPro" id="IPR051824">
    <property type="entry name" value="LRR_Rcpt-Like_S/T_Kinase"/>
</dbReference>
<reference evidence="21" key="1">
    <citation type="journal article" date="2018" name="Gigascience">
        <title>Genome assembly of the Pink Ipe (Handroanthus impetiginosus, Bignoniaceae), a highly valued, ecologically keystone Neotropical timber forest tree.</title>
        <authorList>
            <person name="Silva-Junior O.B."/>
            <person name="Grattapaglia D."/>
            <person name="Novaes E."/>
            <person name="Collevatti R.G."/>
        </authorList>
    </citation>
    <scope>NUCLEOTIDE SEQUENCE [LARGE SCALE GENOMIC DNA]</scope>
    <source>
        <strain evidence="21">cv. UFG-1</strain>
    </source>
</reference>
<comment type="subcellular location">
    <subcellularLocation>
        <location evidence="1">Membrane</location>
        <topology evidence="1">Single-pass type I membrane protein</topology>
    </subcellularLocation>
</comment>
<dbReference type="Gene3D" id="2.60.120.430">
    <property type="entry name" value="Galactose-binding lectin"/>
    <property type="match status" value="1"/>
</dbReference>
<feature type="transmembrane region" description="Helical" evidence="18">
    <location>
        <begin position="178"/>
        <end position="201"/>
    </location>
</feature>